<name>A0A0U4HC95_9PSED</name>
<evidence type="ECO:0000313" key="2">
    <source>
        <dbReference type="EMBL" id="ALZ83562.1"/>
    </source>
</evidence>
<dbReference type="KEGG" id="por:APT59_04845"/>
<sequence length="76" mass="8209">MLTAVSITTRLVHREARAGSGLVVGLVVVILERRLLAWLWRVLGIGRDVLAMMLLLLLHFLVVGDVTGIGHGISLA</sequence>
<accession>A0A0U4HC95</accession>
<dbReference type="AlphaFoldDB" id="A0A0U4HC95"/>
<dbReference type="Proteomes" id="UP000064137">
    <property type="component" value="Chromosome"/>
</dbReference>
<dbReference type="EMBL" id="CP013987">
    <property type="protein sequence ID" value="ALZ83562.1"/>
    <property type="molecule type" value="Genomic_DNA"/>
</dbReference>
<reference evidence="2 3" key="1">
    <citation type="submission" date="2016-01" db="EMBL/GenBank/DDBJ databases">
        <title>Annotation of Pseudomonas oryzihabitans USDA-ARS-USMARC-56511.</title>
        <authorList>
            <person name="Harhay G.P."/>
            <person name="Harhay D.M."/>
            <person name="Smith T.P.L."/>
            <person name="Bono J.L."/>
            <person name="Heaton M.P."/>
            <person name="Clawson M.L."/>
            <person name="Chitko-Mckown C.G."/>
            <person name="Capik S.F."/>
            <person name="DeDonder K.D."/>
            <person name="Apley M.D."/>
            <person name="Lubbers B.V."/>
            <person name="White B.J."/>
            <person name="Larson R.L."/>
        </authorList>
    </citation>
    <scope>NUCLEOTIDE SEQUENCE [LARGE SCALE GENOMIC DNA]</scope>
    <source>
        <strain evidence="2 3">USDA-ARS-USMARC-56511</strain>
    </source>
</reference>
<keyword evidence="1" id="KW-0812">Transmembrane</keyword>
<keyword evidence="1" id="KW-0472">Membrane</keyword>
<gene>
    <name evidence="2" type="ORF">APT59_04845</name>
</gene>
<keyword evidence="1" id="KW-1133">Transmembrane helix</keyword>
<evidence type="ECO:0000256" key="1">
    <source>
        <dbReference type="SAM" id="Phobius"/>
    </source>
</evidence>
<protein>
    <submittedName>
        <fullName evidence="2">Uncharacterized protein</fullName>
    </submittedName>
</protein>
<feature type="transmembrane region" description="Helical" evidence="1">
    <location>
        <begin position="21"/>
        <end position="43"/>
    </location>
</feature>
<organism evidence="2 3">
    <name type="scientific">Pseudomonas oryzihabitans</name>
    <dbReference type="NCBI Taxonomy" id="47885"/>
    <lineage>
        <taxon>Bacteria</taxon>
        <taxon>Pseudomonadati</taxon>
        <taxon>Pseudomonadota</taxon>
        <taxon>Gammaproteobacteria</taxon>
        <taxon>Pseudomonadales</taxon>
        <taxon>Pseudomonadaceae</taxon>
        <taxon>Pseudomonas</taxon>
    </lineage>
</organism>
<proteinExistence type="predicted"/>
<feature type="transmembrane region" description="Helical" evidence="1">
    <location>
        <begin position="49"/>
        <end position="70"/>
    </location>
</feature>
<evidence type="ECO:0000313" key="3">
    <source>
        <dbReference type="Proteomes" id="UP000064137"/>
    </source>
</evidence>